<evidence type="ECO:0000313" key="2">
    <source>
        <dbReference type="EMBL" id="EEC94716.1"/>
    </source>
</evidence>
<evidence type="ECO:0000313" key="3">
    <source>
        <dbReference type="Proteomes" id="UP000005510"/>
    </source>
</evidence>
<feature type="transmembrane region" description="Helical" evidence="1">
    <location>
        <begin position="97"/>
        <end position="115"/>
    </location>
</feature>
<dbReference type="GeneID" id="93410387"/>
<proteinExistence type="predicted"/>
<keyword evidence="1" id="KW-1133">Transmembrane helix</keyword>
<feature type="transmembrane region" description="Helical" evidence="1">
    <location>
        <begin position="58"/>
        <end position="77"/>
    </location>
</feature>
<evidence type="ECO:0000256" key="1">
    <source>
        <dbReference type="SAM" id="Phobius"/>
    </source>
</evidence>
<gene>
    <name evidence="2" type="ORF">PRABACTJOHN_03921</name>
</gene>
<sequence length="201" mass="23056">MEERKLNEKESLELITRMIRNTKHNLEIGDGNIFLFWGYLTVTSTAIVYLLLQLTENLMSYLAFLLIIVVGIPLSYYFKRKRSPKVKTYTDKVLEQIWGVMGSIATLAITIFGIYYDSRLIPPLILIILSLACYITGLLIKEKVFNLGIVSFINGLNMLFYIIKEGFDSFMLLLFALSFIVMMIIPGHVLNYKAKKSCSKN</sequence>
<reference evidence="2 3" key="2">
    <citation type="submission" date="2008-10" db="EMBL/GenBank/DDBJ databases">
        <authorList>
            <person name="Fulton L."/>
            <person name="Clifton S."/>
            <person name="Fulton B."/>
            <person name="Xu J."/>
            <person name="Minx P."/>
            <person name="Pepin K.H."/>
            <person name="Johnson M."/>
            <person name="Bhonagiri V."/>
            <person name="Nash W.E."/>
            <person name="Mardis E.R."/>
            <person name="Wilson R.K."/>
        </authorList>
    </citation>
    <scope>NUCLEOTIDE SEQUENCE [LARGE SCALE GENOMIC DNA]</scope>
    <source>
        <strain evidence="2 3">DSM 18315</strain>
    </source>
</reference>
<accession>B7BFT6</accession>
<keyword evidence="1" id="KW-0472">Membrane</keyword>
<protein>
    <submittedName>
        <fullName evidence="2">Uncharacterized protein</fullName>
    </submittedName>
</protein>
<dbReference type="RefSeq" id="WP_008152464.1">
    <property type="nucleotide sequence ID" value="NZ_CP102285.1"/>
</dbReference>
<feature type="transmembrane region" description="Helical" evidence="1">
    <location>
        <begin position="121"/>
        <end position="140"/>
    </location>
</feature>
<dbReference type="Proteomes" id="UP000005510">
    <property type="component" value="Unassembled WGS sequence"/>
</dbReference>
<dbReference type="HOGENOM" id="CLU_090570_0_0_10"/>
<dbReference type="STRING" id="537006.PRABACTJOHN_03921"/>
<keyword evidence="1" id="KW-0812">Transmembrane</keyword>
<organism evidence="2 3">
    <name type="scientific">Parabacteroides johnsonii DSM 18315</name>
    <dbReference type="NCBI Taxonomy" id="537006"/>
    <lineage>
        <taxon>Bacteria</taxon>
        <taxon>Pseudomonadati</taxon>
        <taxon>Bacteroidota</taxon>
        <taxon>Bacteroidia</taxon>
        <taxon>Bacteroidales</taxon>
        <taxon>Tannerellaceae</taxon>
        <taxon>Parabacteroides</taxon>
    </lineage>
</organism>
<dbReference type="AlphaFoldDB" id="B7BFT6"/>
<name>B7BFT6_9BACT</name>
<feature type="transmembrane region" description="Helical" evidence="1">
    <location>
        <begin position="33"/>
        <end position="52"/>
    </location>
</feature>
<reference evidence="2 3" key="1">
    <citation type="submission" date="2008-10" db="EMBL/GenBank/DDBJ databases">
        <title>Draft genome sequence of Parabacteroides johnsonii (DSM 18315).</title>
        <authorList>
            <person name="Sudarsanam P."/>
            <person name="Ley R."/>
            <person name="Guruge J."/>
            <person name="Turnbaugh P.J."/>
            <person name="Mahowald M."/>
            <person name="Liep D."/>
            <person name="Gordon J."/>
        </authorList>
    </citation>
    <scope>NUCLEOTIDE SEQUENCE [LARGE SCALE GENOMIC DNA]</scope>
    <source>
        <strain evidence="2 3">DSM 18315</strain>
    </source>
</reference>
<feature type="transmembrane region" description="Helical" evidence="1">
    <location>
        <begin position="145"/>
        <end position="163"/>
    </location>
</feature>
<dbReference type="EMBL" id="ABYH01000390">
    <property type="protein sequence ID" value="EEC94716.1"/>
    <property type="molecule type" value="Genomic_DNA"/>
</dbReference>
<feature type="transmembrane region" description="Helical" evidence="1">
    <location>
        <begin position="169"/>
        <end position="190"/>
    </location>
</feature>
<comment type="caution">
    <text evidence="2">The sequence shown here is derived from an EMBL/GenBank/DDBJ whole genome shotgun (WGS) entry which is preliminary data.</text>
</comment>